<keyword evidence="2" id="KW-1185">Reference proteome</keyword>
<evidence type="ECO:0000313" key="2">
    <source>
        <dbReference type="Proteomes" id="UP000292120"/>
    </source>
</evidence>
<gene>
    <name evidence="1" type="ORF">EYS42_06530</name>
</gene>
<evidence type="ECO:0000313" key="1">
    <source>
        <dbReference type="EMBL" id="TBO32822.1"/>
    </source>
</evidence>
<dbReference type="EMBL" id="SIXI01000002">
    <property type="protein sequence ID" value="TBO32822.1"/>
    <property type="molecule type" value="Genomic_DNA"/>
</dbReference>
<protein>
    <submittedName>
        <fullName evidence="1">Uncharacterized protein</fullName>
    </submittedName>
</protein>
<comment type="caution">
    <text evidence="1">The sequence shown here is derived from an EMBL/GenBank/DDBJ whole genome shotgun (WGS) entry which is preliminary data.</text>
</comment>
<name>A0A4Q9H0X3_9BURK</name>
<reference evidence="1 2" key="1">
    <citation type="submission" date="2019-02" db="EMBL/GenBank/DDBJ databases">
        <title>Aquabacterium sp. strain KMB7.</title>
        <authorList>
            <person name="Chen W.-M."/>
        </authorList>
    </citation>
    <scope>NUCLEOTIDE SEQUENCE [LARGE SCALE GENOMIC DNA]</scope>
    <source>
        <strain evidence="1 2">KMB7</strain>
    </source>
</reference>
<dbReference type="Proteomes" id="UP000292120">
    <property type="component" value="Unassembled WGS sequence"/>
</dbReference>
<accession>A0A4Q9H0X3</accession>
<proteinExistence type="predicted"/>
<dbReference type="RefSeq" id="WP_130967032.1">
    <property type="nucleotide sequence ID" value="NZ_SIXI01000002.1"/>
</dbReference>
<organism evidence="1 2">
    <name type="scientific">Aquabacterium lacunae</name>
    <dbReference type="NCBI Taxonomy" id="2528630"/>
    <lineage>
        <taxon>Bacteria</taxon>
        <taxon>Pseudomonadati</taxon>
        <taxon>Pseudomonadota</taxon>
        <taxon>Betaproteobacteria</taxon>
        <taxon>Burkholderiales</taxon>
        <taxon>Aquabacterium</taxon>
    </lineage>
</organism>
<dbReference type="AlphaFoldDB" id="A0A4Q9H0X3"/>
<sequence length="113" mass="12413">MTHAFAPLQLVSHLARKLVAGRQASPDTLGRWSVLYIDPNGQLQKVVADVQGYAPHDRTVLLQAAPRGDGQGGQGLLRVKLNRIAEAVEVHSGRRVLLDRWVSFVMQRRALAA</sequence>